<evidence type="ECO:0000259" key="7">
    <source>
        <dbReference type="PROSITE" id="PS50011"/>
    </source>
</evidence>
<dbReference type="Pfam" id="PF00069">
    <property type="entry name" value="Pkinase"/>
    <property type="match status" value="1"/>
</dbReference>
<keyword evidence="6" id="KW-0812">Transmembrane</keyword>
<accession>A0ABN8DAG1</accession>
<dbReference type="SUPFAM" id="SSF56112">
    <property type="entry name" value="Protein kinase-like (PK-like)"/>
    <property type="match status" value="1"/>
</dbReference>
<reference evidence="8 9" key="1">
    <citation type="submission" date="2021-11" db="EMBL/GenBank/DDBJ databases">
        <authorList>
            <person name="Islam A."/>
            <person name="Islam S."/>
            <person name="Flora M.S."/>
            <person name="Rahman M."/>
            <person name="Ziaur R.M."/>
            <person name="Epstein J.H."/>
            <person name="Hassan M."/>
            <person name="Klassen M."/>
            <person name="Woodard K."/>
            <person name="Webb A."/>
            <person name="Webby R.J."/>
            <person name="El Zowalaty M.E."/>
        </authorList>
    </citation>
    <scope>NUCLEOTIDE SEQUENCE [LARGE SCALE GENOMIC DNA]</scope>
    <source>
        <strain evidence="8">Pbs1</strain>
    </source>
</reference>
<name>A0ABN8DAG1_9STRA</name>
<organism evidence="8 9">
    <name type="scientific">Peronospora belbahrii</name>
    <dbReference type="NCBI Taxonomy" id="622444"/>
    <lineage>
        <taxon>Eukaryota</taxon>
        <taxon>Sar</taxon>
        <taxon>Stramenopiles</taxon>
        <taxon>Oomycota</taxon>
        <taxon>Peronosporomycetes</taxon>
        <taxon>Peronosporales</taxon>
        <taxon>Peronosporaceae</taxon>
        <taxon>Peronospora</taxon>
    </lineage>
</organism>
<dbReference type="PANTHER" id="PTHR44329">
    <property type="entry name" value="SERINE/THREONINE-PROTEIN KINASE TNNI3K-RELATED"/>
    <property type="match status" value="1"/>
</dbReference>
<evidence type="ECO:0000256" key="1">
    <source>
        <dbReference type="ARBA" id="ARBA00012386"/>
    </source>
</evidence>
<comment type="catalytic activity">
    <reaction evidence="5">
        <text>a uridine in tRNA + S-adenosyl-L-methionine = a 3-[(3S)-3-amino-3-carboxypropyl]uridine in tRNA + S-methyl-5'-thioadenosine + H(+)</text>
        <dbReference type="Rhea" id="RHEA:62432"/>
        <dbReference type="Rhea" id="RHEA-COMP:13339"/>
        <dbReference type="Rhea" id="RHEA-COMP:16092"/>
        <dbReference type="ChEBI" id="CHEBI:15378"/>
        <dbReference type="ChEBI" id="CHEBI:17509"/>
        <dbReference type="ChEBI" id="CHEBI:59789"/>
        <dbReference type="ChEBI" id="CHEBI:65315"/>
        <dbReference type="ChEBI" id="CHEBI:82930"/>
        <dbReference type="EC" id="2.5.1.25"/>
    </reaction>
</comment>
<dbReference type="PROSITE" id="PS00108">
    <property type="entry name" value="PROTEIN_KINASE_ST"/>
    <property type="match status" value="1"/>
</dbReference>
<evidence type="ECO:0000256" key="2">
    <source>
        <dbReference type="ARBA" id="ARBA00022679"/>
    </source>
</evidence>
<keyword evidence="6" id="KW-1133">Transmembrane helix</keyword>
<dbReference type="InterPro" id="IPR051681">
    <property type="entry name" value="Ser/Thr_Kinases-Pseudokinases"/>
</dbReference>
<keyword evidence="6" id="KW-0472">Membrane</keyword>
<evidence type="ECO:0000256" key="5">
    <source>
        <dbReference type="ARBA" id="ARBA00048718"/>
    </source>
</evidence>
<dbReference type="InterPro" id="IPR005636">
    <property type="entry name" value="DTW"/>
</dbReference>
<dbReference type="Gene3D" id="1.10.510.10">
    <property type="entry name" value="Transferase(Phosphotransferase) domain 1"/>
    <property type="match status" value="1"/>
</dbReference>
<evidence type="ECO:0000313" key="8">
    <source>
        <dbReference type="EMBL" id="CAH0521823.1"/>
    </source>
</evidence>
<gene>
    <name evidence="8" type="ORF">PBS001_LOCUS8264</name>
</gene>
<keyword evidence="3" id="KW-0949">S-adenosyl-L-methionine</keyword>
<keyword evidence="9" id="KW-1185">Reference proteome</keyword>
<comment type="caution">
    <text evidence="8">The sequence shown here is derived from an EMBL/GenBank/DDBJ whole genome shotgun (WGS) entry which is preliminary data.</text>
</comment>
<protein>
    <recommendedName>
        <fullName evidence="1">tRNA-uridine aminocarboxypropyltransferase</fullName>
        <ecNumber evidence="1">2.5.1.25</ecNumber>
    </recommendedName>
</protein>
<evidence type="ECO:0000256" key="3">
    <source>
        <dbReference type="ARBA" id="ARBA00022691"/>
    </source>
</evidence>
<feature type="transmembrane region" description="Helical" evidence="6">
    <location>
        <begin position="342"/>
        <end position="362"/>
    </location>
</feature>
<evidence type="ECO:0000256" key="4">
    <source>
        <dbReference type="ARBA" id="ARBA00022694"/>
    </source>
</evidence>
<evidence type="ECO:0000313" key="9">
    <source>
        <dbReference type="Proteomes" id="UP001158986"/>
    </source>
</evidence>
<evidence type="ECO:0000256" key="6">
    <source>
        <dbReference type="SAM" id="Phobius"/>
    </source>
</evidence>
<dbReference type="SMART" id="SM01144">
    <property type="entry name" value="DTW"/>
    <property type="match status" value="1"/>
</dbReference>
<dbReference type="Gene3D" id="3.30.200.20">
    <property type="entry name" value="Phosphorylase Kinase, domain 1"/>
    <property type="match status" value="1"/>
</dbReference>
<dbReference type="SMART" id="SM00220">
    <property type="entry name" value="S_TKc"/>
    <property type="match status" value="1"/>
</dbReference>
<dbReference type="InterPro" id="IPR008271">
    <property type="entry name" value="Ser/Thr_kinase_AS"/>
</dbReference>
<dbReference type="PROSITE" id="PS50011">
    <property type="entry name" value="PROTEIN_KINASE_DOM"/>
    <property type="match status" value="1"/>
</dbReference>
<dbReference type="EC" id="2.5.1.25" evidence="1"/>
<dbReference type="Pfam" id="PF03942">
    <property type="entry name" value="DTW"/>
    <property type="match status" value="1"/>
</dbReference>
<dbReference type="InterPro" id="IPR011009">
    <property type="entry name" value="Kinase-like_dom_sf"/>
</dbReference>
<dbReference type="PANTHER" id="PTHR44329:SF214">
    <property type="entry name" value="PROTEIN KINASE DOMAIN-CONTAINING PROTEIN"/>
    <property type="match status" value="1"/>
</dbReference>
<dbReference type="Proteomes" id="UP001158986">
    <property type="component" value="Unassembled WGS sequence"/>
</dbReference>
<dbReference type="InterPro" id="IPR000719">
    <property type="entry name" value="Prot_kinase_dom"/>
</dbReference>
<keyword evidence="2" id="KW-0808">Transferase</keyword>
<dbReference type="EMBL" id="CAKLCB010000384">
    <property type="protein sequence ID" value="CAH0521823.1"/>
    <property type="molecule type" value="Genomic_DNA"/>
</dbReference>
<feature type="domain" description="Protein kinase" evidence="7">
    <location>
        <begin position="475"/>
        <end position="745"/>
    </location>
</feature>
<proteinExistence type="predicted"/>
<sequence length="758" mass="84375">MVDDVLRREHKHETRRRAAISSVPVLAQILESMTLVTVNDDCDCGPGMSKKLDVLLYVGGGDDKFNTAMILFPDEHAQPLGTETDDDRVESSTGMKQVLLLVIDGTWKEAKKIVRRNKVHWRQATIDWVARGASLQYICLDNKESNDAAIALPKRSIYGDLIREPMEGCMSTLEAVASILVVLEPKETRWIVYDSLLRGFKGMVSIQKQFQQRGHETKLEQYRGIFKAEAIETKRLGLQHQQLPKKCDSTVADTNISTRVRRDVQPLSAASPSKEEVAEHECYQASKFYIGFDISPTKSSTEYLSASSWYEDSSFTSGSSSNTSVDPQSVTSIRQGFRGATFISALTLAAVLVLGVVCLNVWKCLSTKRKSQFPRTIDLNDSIAMLEPDDMGFRFKPVSGRTFIPQSSSTGATLREQITTCSFAPALSSFGSGYQRSGHTLVSGSSTSSTYQGIRMNRPWEDDFVVAARIPRDKVVVVRLLSRGAFGVVYSGLYNRRRVAVKMLLPETRRSISHVIDLLAEVKIMASMEHPHIVEFVGVAWDSLTNMCVVSEFMAGGDLKALLSDYDEHDHPMGFNRNKLKIALHIAHALTYMHSLDPPMIHRDLKSKNVLLSERLDAKLTDFGTSRERVNESMTGGVGTCLWMAPEVMIGDRYDDKADMFSFGVVLSELDTHVSPYWHAKDPNDSCRPMPEPAILQMVATGKLQVMFSNEAVKTVVELGKACVSVDPKERPTASEALYKLHTVLADDVKGLHLRVNE</sequence>
<keyword evidence="4" id="KW-0819">tRNA processing</keyword>